<feature type="chain" id="PRO_5046855085" evidence="1">
    <location>
        <begin position="19"/>
        <end position="196"/>
    </location>
</feature>
<keyword evidence="1" id="KW-0732">Signal</keyword>
<feature type="signal peptide" evidence="1">
    <location>
        <begin position="1"/>
        <end position="18"/>
    </location>
</feature>
<proteinExistence type="predicted"/>
<organism evidence="2 3">
    <name type="scientific">Acetobacterium malicum</name>
    <dbReference type="NCBI Taxonomy" id="52692"/>
    <lineage>
        <taxon>Bacteria</taxon>
        <taxon>Bacillati</taxon>
        <taxon>Bacillota</taxon>
        <taxon>Clostridia</taxon>
        <taxon>Eubacteriales</taxon>
        <taxon>Eubacteriaceae</taxon>
        <taxon>Acetobacterium</taxon>
    </lineage>
</organism>
<dbReference type="Gene3D" id="3.90.280.10">
    <property type="entry name" value="PEBP-like"/>
    <property type="match status" value="1"/>
</dbReference>
<dbReference type="EMBL" id="WJBE01000003">
    <property type="protein sequence ID" value="MBC3898955.1"/>
    <property type="molecule type" value="Genomic_DNA"/>
</dbReference>
<evidence type="ECO:0000313" key="3">
    <source>
        <dbReference type="Proteomes" id="UP000622405"/>
    </source>
</evidence>
<dbReference type="InterPro" id="IPR036610">
    <property type="entry name" value="PEBP-like_sf"/>
</dbReference>
<accession>A0ABR6YUS5</accession>
<comment type="caution">
    <text evidence="2">The sequence shown here is derived from an EMBL/GenBank/DDBJ whole genome shotgun (WGS) entry which is preliminary data.</text>
</comment>
<dbReference type="Proteomes" id="UP000622405">
    <property type="component" value="Unassembled WGS sequence"/>
</dbReference>
<keyword evidence="3" id="KW-1185">Reference proteome</keyword>
<gene>
    <name evidence="2" type="ORF">GH811_04920</name>
</gene>
<reference evidence="2 3" key="1">
    <citation type="journal article" date="2020" name="mSystems">
        <title>Defining Genomic and Predicted Metabolic Features of the Acetobacterium Genus.</title>
        <authorList>
            <person name="Ross D.E."/>
            <person name="Marshall C.W."/>
            <person name="Gulliver D."/>
            <person name="May H.D."/>
            <person name="Norman R.S."/>
        </authorList>
    </citation>
    <scope>NUCLEOTIDE SEQUENCE [LARGE SCALE GENOMIC DNA]</scope>
    <source>
        <strain evidence="2 3">DSM 4132</strain>
    </source>
</reference>
<dbReference type="InterPro" id="IPR008914">
    <property type="entry name" value="PEBP"/>
</dbReference>
<dbReference type="RefSeq" id="WP_186893541.1">
    <property type="nucleotide sequence ID" value="NZ_WJBE01000003.1"/>
</dbReference>
<dbReference type="SUPFAM" id="SSF49777">
    <property type="entry name" value="PEBP-like"/>
    <property type="match status" value="1"/>
</dbReference>
<name>A0ABR6YUS5_9FIRM</name>
<dbReference type="PROSITE" id="PS51257">
    <property type="entry name" value="PROKAR_LIPOPROTEIN"/>
    <property type="match status" value="1"/>
</dbReference>
<sequence>MKNLFLLALFLLSNIVFTGCINTSDFKDPDLQVPSISVTSSSIIDGKLLTATAADRKPNDPIGLNQSPALSWTAVEGASYYTLCMFDEDANWLHCFVTDITTTSIEQGAYTAPSQYIGPYPPEAGGKHTYRIEVFAIKTQPNDTIGKLDGQNSYVGLINHLNQVGGHADNIIARGHLTATYENGDYNVISDGVESE</sequence>
<dbReference type="Pfam" id="PF01161">
    <property type="entry name" value="PBP"/>
    <property type="match status" value="1"/>
</dbReference>
<evidence type="ECO:0000313" key="2">
    <source>
        <dbReference type="EMBL" id="MBC3898955.1"/>
    </source>
</evidence>
<evidence type="ECO:0000256" key="1">
    <source>
        <dbReference type="SAM" id="SignalP"/>
    </source>
</evidence>
<protein>
    <submittedName>
        <fullName evidence="2">Phosphatidylethanolamine-binding protein</fullName>
    </submittedName>
</protein>